<dbReference type="EMBL" id="JAEHTE010000001">
    <property type="protein sequence ID" value="MBI6882387.1"/>
    <property type="molecule type" value="Genomic_DNA"/>
</dbReference>
<dbReference type="Proteomes" id="UP000637061">
    <property type="component" value="Unassembled WGS sequence"/>
</dbReference>
<evidence type="ECO:0000313" key="1">
    <source>
        <dbReference type="EMBL" id="MBI6882387.1"/>
    </source>
</evidence>
<gene>
    <name evidence="1" type="ORF">JEU22_00385</name>
</gene>
<organism evidence="1 2">
    <name type="scientific">Pseudomonas putida</name>
    <name type="common">Arthrobacter siderocapsulatus</name>
    <dbReference type="NCBI Taxonomy" id="303"/>
    <lineage>
        <taxon>Bacteria</taxon>
        <taxon>Pseudomonadati</taxon>
        <taxon>Pseudomonadota</taxon>
        <taxon>Gammaproteobacteria</taxon>
        <taxon>Pseudomonadales</taxon>
        <taxon>Pseudomonadaceae</taxon>
        <taxon>Pseudomonas</taxon>
    </lineage>
</organism>
<name>A0A8I1EAJ7_PSEPU</name>
<sequence length="85" mass="9501">MSAPQQTFEEAILDVPEPHRYRWCQSGPCACMGGANCSGGMSRKGFTHEQWQEWVAKNPNPNPPKPFDPEAFRRALEPLLKGESA</sequence>
<dbReference type="RefSeq" id="WP_198746008.1">
    <property type="nucleotide sequence ID" value="NZ_JAEHTE010000001.1"/>
</dbReference>
<reference evidence="1" key="1">
    <citation type="submission" date="2020-12" db="EMBL/GenBank/DDBJ databases">
        <title>Enhanced detection system for hospital associated transmission using whole genome sequencing surveillance.</title>
        <authorList>
            <person name="Harrison L.H."/>
            <person name="Van Tyne D."/>
            <person name="Marsh J.W."/>
            <person name="Griffith M.P."/>
            <person name="Snyder D.J."/>
            <person name="Cooper V.S."/>
            <person name="Mustapha M."/>
        </authorList>
    </citation>
    <scope>NUCLEOTIDE SEQUENCE</scope>
    <source>
        <strain evidence="1">PSB00042</strain>
    </source>
</reference>
<protein>
    <submittedName>
        <fullName evidence="1">Uncharacterized protein</fullName>
    </submittedName>
</protein>
<comment type="caution">
    <text evidence="1">The sequence shown here is derived from an EMBL/GenBank/DDBJ whole genome shotgun (WGS) entry which is preliminary data.</text>
</comment>
<dbReference type="AlphaFoldDB" id="A0A8I1EAJ7"/>
<proteinExistence type="predicted"/>
<accession>A0A8I1EAJ7</accession>
<evidence type="ECO:0000313" key="2">
    <source>
        <dbReference type="Proteomes" id="UP000637061"/>
    </source>
</evidence>